<keyword evidence="2" id="KW-1185">Reference proteome</keyword>
<evidence type="ECO:0000313" key="1">
    <source>
        <dbReference type="EMBL" id="SEN20815.1"/>
    </source>
</evidence>
<proteinExistence type="predicted"/>
<sequence>MKEEKKEDRKDVHVVHSHGEVGRNSLIPIHVDKLLHSSREDHRLVRVRPVWNRLKRH</sequence>
<reference evidence="1 2" key="1">
    <citation type="submission" date="2016-10" db="EMBL/GenBank/DDBJ databases">
        <authorList>
            <person name="de Groot N.N."/>
        </authorList>
    </citation>
    <scope>NUCLEOTIDE SEQUENCE [LARGE SCALE GENOMIC DNA]</scope>
    <source>
        <strain evidence="1 2">DSM 46701</strain>
    </source>
</reference>
<dbReference type="RefSeq" id="WP_170839844.1">
    <property type="nucleotide sequence ID" value="NZ_FOCQ01000007.1"/>
</dbReference>
<name>A0A1H8EMV4_9BACL</name>
<gene>
    <name evidence="1" type="ORF">SAMN05444955_10776</name>
</gene>
<accession>A0A1H8EMV4</accession>
<protein>
    <submittedName>
        <fullName evidence="1">Uncharacterized protein</fullName>
    </submittedName>
</protein>
<organism evidence="1 2">
    <name type="scientific">Lihuaxuella thermophila</name>
    <dbReference type="NCBI Taxonomy" id="1173111"/>
    <lineage>
        <taxon>Bacteria</taxon>
        <taxon>Bacillati</taxon>
        <taxon>Bacillota</taxon>
        <taxon>Bacilli</taxon>
        <taxon>Bacillales</taxon>
        <taxon>Thermoactinomycetaceae</taxon>
        <taxon>Lihuaxuella</taxon>
    </lineage>
</organism>
<dbReference type="EMBL" id="FOCQ01000007">
    <property type="protein sequence ID" value="SEN20815.1"/>
    <property type="molecule type" value="Genomic_DNA"/>
</dbReference>
<evidence type="ECO:0000313" key="2">
    <source>
        <dbReference type="Proteomes" id="UP000199695"/>
    </source>
</evidence>
<dbReference type="Proteomes" id="UP000199695">
    <property type="component" value="Unassembled WGS sequence"/>
</dbReference>
<dbReference type="AlphaFoldDB" id="A0A1H8EMV4"/>